<evidence type="ECO:0000256" key="1">
    <source>
        <dbReference type="SAM" id="MobiDB-lite"/>
    </source>
</evidence>
<proteinExistence type="predicted"/>
<dbReference type="PANTHER" id="PTHR37760:SF1">
    <property type="entry name" value="CHAPERONE"/>
    <property type="match status" value="1"/>
</dbReference>
<feature type="region of interest" description="Disordered" evidence="1">
    <location>
        <begin position="1"/>
        <end position="20"/>
    </location>
</feature>
<dbReference type="AlphaFoldDB" id="A0A4Y1R7V0"/>
<dbReference type="PANTHER" id="PTHR37760">
    <property type="entry name" value="CHAPERONE"/>
    <property type="match status" value="1"/>
</dbReference>
<dbReference type="EMBL" id="AP019299">
    <property type="protein sequence ID" value="BBH00192.1"/>
    <property type="molecule type" value="Genomic_DNA"/>
</dbReference>
<organism evidence="2">
    <name type="scientific">Prunus dulcis</name>
    <name type="common">Almond</name>
    <name type="synonym">Amygdalus dulcis</name>
    <dbReference type="NCBI Taxonomy" id="3755"/>
    <lineage>
        <taxon>Eukaryota</taxon>
        <taxon>Viridiplantae</taxon>
        <taxon>Streptophyta</taxon>
        <taxon>Embryophyta</taxon>
        <taxon>Tracheophyta</taxon>
        <taxon>Spermatophyta</taxon>
        <taxon>Magnoliopsida</taxon>
        <taxon>eudicotyledons</taxon>
        <taxon>Gunneridae</taxon>
        <taxon>Pentapetalae</taxon>
        <taxon>rosids</taxon>
        <taxon>fabids</taxon>
        <taxon>Rosales</taxon>
        <taxon>Rosaceae</taxon>
        <taxon>Amygdaloideae</taxon>
        <taxon>Amygdaleae</taxon>
        <taxon>Prunus</taxon>
    </lineage>
</organism>
<evidence type="ECO:0000313" key="2">
    <source>
        <dbReference type="EMBL" id="BBH00192.1"/>
    </source>
</evidence>
<feature type="compositionally biased region" description="Basic and acidic residues" evidence="1">
    <location>
        <begin position="11"/>
        <end position="20"/>
    </location>
</feature>
<accession>A0A4Y1R7V0</accession>
<gene>
    <name evidence="2" type="ORF">Prudu_010118</name>
</gene>
<name>A0A4Y1R7V0_PRUDU</name>
<reference evidence="2" key="1">
    <citation type="journal article" date="2019" name="Science">
        <title>Mutation of a bHLH transcription factor allowed almond domestication.</title>
        <authorList>
            <person name="Sanchez-Perez R."/>
            <person name="Pavan S."/>
            <person name="Mazzeo R."/>
            <person name="Moldovan C."/>
            <person name="Aiese Cigliano R."/>
            <person name="Del Cueto J."/>
            <person name="Ricciardi F."/>
            <person name="Lotti C."/>
            <person name="Ricciardi L."/>
            <person name="Dicenta F."/>
            <person name="Lopez-Marques R.L."/>
            <person name="Lindberg Moller B."/>
        </authorList>
    </citation>
    <scope>NUCLEOTIDE SEQUENCE</scope>
</reference>
<protein>
    <submittedName>
        <fullName evidence="2">Uncharacterized protein</fullName>
    </submittedName>
</protein>
<sequence length="109" mass="11887">MQLSARAGTGKQRERERERAKMNNITASELAGFGVGGSAPLCHHCCPKGRRFHLCLSAQFFGNVQEMWQSEMIACSRCKGVGLIKEGGVFGLNLIDDFYESVGGSDSKE</sequence>